<name>A0A165M921_9APHY</name>
<dbReference type="GO" id="GO:0016651">
    <property type="term" value="F:oxidoreductase activity, acting on NAD(P)H"/>
    <property type="evidence" value="ECO:0007669"/>
    <property type="project" value="InterPro"/>
</dbReference>
<dbReference type="EMBL" id="KV429107">
    <property type="protein sequence ID" value="KZT65379.1"/>
    <property type="molecule type" value="Genomic_DNA"/>
</dbReference>
<dbReference type="Pfam" id="PF08240">
    <property type="entry name" value="ADH_N"/>
    <property type="match status" value="1"/>
</dbReference>
<dbReference type="SUPFAM" id="SSF50129">
    <property type="entry name" value="GroES-like"/>
    <property type="match status" value="1"/>
</dbReference>
<sequence length="161" mass="16883">MANQTIPVIMKAVVVQPDKKIIVKDHPVPEHGPDDVLVKVVAAAQNPTDWKFVDFVQEAGTVLGVDFAGIVVATGANVTTPKVGIRVAGFVLGGALPDSGAYAEYVKTPADLVWPVPEGTLGFAEAATLGCAFWTAVQALYHPTRLALVEPPSKLQQGSDV</sequence>
<evidence type="ECO:0000313" key="2">
    <source>
        <dbReference type="EMBL" id="KZT65379.1"/>
    </source>
</evidence>
<dbReference type="InterPro" id="IPR013154">
    <property type="entry name" value="ADH-like_N"/>
</dbReference>
<evidence type="ECO:0000313" key="3">
    <source>
        <dbReference type="Proteomes" id="UP000076727"/>
    </source>
</evidence>
<dbReference type="AlphaFoldDB" id="A0A165M921"/>
<gene>
    <name evidence="2" type="ORF">DAEQUDRAFT_801826</name>
</gene>
<dbReference type="STRING" id="1314783.A0A165M921"/>
<reference evidence="2 3" key="1">
    <citation type="journal article" date="2016" name="Mol. Biol. Evol.">
        <title>Comparative Genomics of Early-Diverging Mushroom-Forming Fungi Provides Insights into the Origins of Lignocellulose Decay Capabilities.</title>
        <authorList>
            <person name="Nagy L.G."/>
            <person name="Riley R."/>
            <person name="Tritt A."/>
            <person name="Adam C."/>
            <person name="Daum C."/>
            <person name="Floudas D."/>
            <person name="Sun H."/>
            <person name="Yadav J.S."/>
            <person name="Pangilinan J."/>
            <person name="Larsson K.H."/>
            <person name="Matsuura K."/>
            <person name="Barry K."/>
            <person name="Labutti K."/>
            <person name="Kuo R."/>
            <person name="Ohm R.A."/>
            <person name="Bhattacharya S.S."/>
            <person name="Shirouzu T."/>
            <person name="Yoshinaga Y."/>
            <person name="Martin F.M."/>
            <person name="Grigoriev I.V."/>
            <person name="Hibbett D.S."/>
        </authorList>
    </citation>
    <scope>NUCLEOTIDE SEQUENCE [LARGE SCALE GENOMIC DNA]</scope>
    <source>
        <strain evidence="2 3">L-15889</strain>
    </source>
</reference>
<evidence type="ECO:0000259" key="1">
    <source>
        <dbReference type="Pfam" id="PF08240"/>
    </source>
</evidence>
<dbReference type="InterPro" id="IPR011032">
    <property type="entry name" value="GroES-like_sf"/>
</dbReference>
<organism evidence="2 3">
    <name type="scientific">Daedalea quercina L-15889</name>
    <dbReference type="NCBI Taxonomy" id="1314783"/>
    <lineage>
        <taxon>Eukaryota</taxon>
        <taxon>Fungi</taxon>
        <taxon>Dikarya</taxon>
        <taxon>Basidiomycota</taxon>
        <taxon>Agaricomycotina</taxon>
        <taxon>Agaricomycetes</taxon>
        <taxon>Polyporales</taxon>
        <taxon>Fomitopsis</taxon>
    </lineage>
</organism>
<dbReference type="Gene3D" id="3.90.180.10">
    <property type="entry name" value="Medium-chain alcohol dehydrogenases, catalytic domain"/>
    <property type="match status" value="1"/>
</dbReference>
<proteinExistence type="predicted"/>
<feature type="domain" description="Alcohol dehydrogenase-like N-terminal" evidence="1">
    <location>
        <begin position="32"/>
        <end position="118"/>
    </location>
</feature>
<keyword evidence="3" id="KW-1185">Reference proteome</keyword>
<dbReference type="OrthoDB" id="10257049at2759"/>
<dbReference type="PANTHER" id="PTHR45348">
    <property type="entry name" value="HYPOTHETICAL OXIDOREDUCTASE (EUROFUNG)"/>
    <property type="match status" value="1"/>
</dbReference>
<dbReference type="InterPro" id="IPR047122">
    <property type="entry name" value="Trans-enoyl_RdTase-like"/>
</dbReference>
<dbReference type="Proteomes" id="UP000076727">
    <property type="component" value="Unassembled WGS sequence"/>
</dbReference>
<accession>A0A165M921</accession>
<protein>
    <submittedName>
        <fullName evidence="2">GroES-like protein</fullName>
    </submittedName>
</protein>